<dbReference type="SUPFAM" id="SSF50494">
    <property type="entry name" value="Trypsin-like serine proteases"/>
    <property type="match status" value="1"/>
</dbReference>
<organism evidence="3">
    <name type="scientific">Riboviria sp</name>
    <dbReference type="NCBI Taxonomy" id="2585031"/>
    <lineage>
        <taxon>Viruses</taxon>
        <taxon>Riboviria</taxon>
    </lineage>
</organism>
<accession>A0A8K1U2P1</accession>
<keyword evidence="1" id="KW-0378">Hydrolase</keyword>
<evidence type="ECO:0008006" key="4">
    <source>
        <dbReference type="Google" id="ProtNLM"/>
    </source>
</evidence>
<name>A0A8K1U2P1_9VIRU</name>
<sequence length="333" mass="35686">MHPSIPPKCQCIFGDLIEGEFRAYGCGIRIDLPDSEIYLLSAQHVWAMFAGKTHFAVRGPSTTVVLAVETFKRNHTDVSRDPVLVDTDVVAIPITASEASQTGITKADIASGNDNKLPVSICGPCGVGSVAPISPSKSVFGYYQYEGSTDGGFSGAAYCAGKRILAMHLAGGIVNHGYSVQLAYVTLCALKRVKEESSESWLEEEIRDRRRTVWVDQNYGDPSEVRINVRGKFHVVQRSALAAAASIGIKDISDRIRYVDYVNECAGNAKTGASGAPSSSTPSALDTEAMFQSLMKKHEELSKLINKSTSKSGGKPQKKTTSGPQQKPAQGPA</sequence>
<dbReference type="EMBL" id="MW239474">
    <property type="protein sequence ID" value="UGO57521.1"/>
    <property type="molecule type" value="Genomic_RNA"/>
</dbReference>
<proteinExistence type="predicted"/>
<evidence type="ECO:0000313" key="3">
    <source>
        <dbReference type="EMBL" id="UGO57521.1"/>
    </source>
</evidence>
<feature type="compositionally biased region" description="Polar residues" evidence="2">
    <location>
        <begin position="319"/>
        <end position="333"/>
    </location>
</feature>
<feature type="region of interest" description="Disordered" evidence="2">
    <location>
        <begin position="301"/>
        <end position="333"/>
    </location>
</feature>
<dbReference type="InterPro" id="IPR009003">
    <property type="entry name" value="Peptidase_S1_PA"/>
</dbReference>
<reference evidence="3" key="1">
    <citation type="submission" date="2020-11" db="EMBL/GenBank/DDBJ databases">
        <title>RNA virus dark matter in the feces of wild birds.</title>
        <authorList>
            <person name="Lu X."/>
            <person name="Yang X.S."/>
            <person name="Zhang W."/>
        </authorList>
    </citation>
    <scope>NUCLEOTIDE SEQUENCE</scope>
    <source>
        <strain evidence="3">Reedwarbler179con12</strain>
    </source>
</reference>
<protein>
    <recommendedName>
        <fullName evidence="4">Serine protease</fullName>
    </recommendedName>
</protein>
<evidence type="ECO:0000256" key="1">
    <source>
        <dbReference type="ARBA" id="ARBA00022801"/>
    </source>
</evidence>
<evidence type="ECO:0000256" key="2">
    <source>
        <dbReference type="SAM" id="MobiDB-lite"/>
    </source>
</evidence>
<dbReference type="GO" id="GO:0016787">
    <property type="term" value="F:hydrolase activity"/>
    <property type="evidence" value="ECO:0007669"/>
    <property type="project" value="UniProtKB-KW"/>
</dbReference>